<dbReference type="STRING" id="1798002.A2478_04030"/>
<evidence type="ECO:0000256" key="1">
    <source>
        <dbReference type="ARBA" id="ARBA00022741"/>
    </source>
</evidence>
<proteinExistence type="predicted"/>
<dbReference type="Pfam" id="PF21210">
    <property type="entry name" value="RNA_helicase_helical"/>
    <property type="match status" value="1"/>
</dbReference>
<dbReference type="Gene3D" id="1.20.1320.20">
    <property type="entry name" value="hef helicase domain"/>
    <property type="match status" value="1"/>
</dbReference>
<dbReference type="EMBL" id="MFGJ01000007">
    <property type="protein sequence ID" value="OGF31628.1"/>
    <property type="molecule type" value="Genomic_DNA"/>
</dbReference>
<dbReference type="SUPFAM" id="SSF52540">
    <property type="entry name" value="P-loop containing nucleoside triphosphate hydrolases"/>
    <property type="match status" value="1"/>
</dbReference>
<dbReference type="InterPro" id="IPR006935">
    <property type="entry name" value="Helicase/UvrB_N"/>
</dbReference>
<evidence type="ECO:0000259" key="5">
    <source>
        <dbReference type="PROSITE" id="PS51192"/>
    </source>
</evidence>
<keyword evidence="3" id="KW-0347">Helicase</keyword>
<dbReference type="InterPro" id="IPR041755">
    <property type="entry name" value="Hef_ID"/>
</dbReference>
<reference evidence="7 8" key="1">
    <citation type="journal article" date="2016" name="Nat. Commun.">
        <title>Thousands of microbial genomes shed light on interconnected biogeochemical processes in an aquifer system.</title>
        <authorList>
            <person name="Anantharaman K."/>
            <person name="Brown C.T."/>
            <person name="Hug L.A."/>
            <person name="Sharon I."/>
            <person name="Castelle C.J."/>
            <person name="Probst A.J."/>
            <person name="Thomas B.C."/>
            <person name="Singh A."/>
            <person name="Wilkins M.J."/>
            <person name="Karaoz U."/>
            <person name="Brodie E.L."/>
            <person name="Williams K.H."/>
            <person name="Hubbard S.S."/>
            <person name="Banfield J.F."/>
        </authorList>
    </citation>
    <scope>NUCLEOTIDE SEQUENCE [LARGE SCALE GENOMIC DNA]</scope>
</reference>
<name>A0A1F5SY31_9BACT</name>
<evidence type="ECO:0000259" key="6">
    <source>
        <dbReference type="PROSITE" id="PS51194"/>
    </source>
</evidence>
<dbReference type="PROSITE" id="PS51192">
    <property type="entry name" value="HELICASE_ATP_BIND_1"/>
    <property type="match status" value="1"/>
</dbReference>
<gene>
    <name evidence="7" type="ORF">A2478_04030</name>
</gene>
<accession>A0A1F5SY31</accession>
<sequence length="511" mass="58419">MTWLKLSAIQTRVFQEDIVAHFLASDHSIAVVLPTGSGKTIVAIKIADKYLSKGKVVFLGPNNELIRQHKRDIHQFMNLKQSEVQVISGIIPPIKRQKFWEEARIACATPQTMLNDMRQGRVPVDQISLIIFDEMHLAGDDYDYVDIATIAEIKKISRLGLTATPGLDHAQFDRALSRLKLSEYVIRTAEDSTVGEHLHVKYEFKHVVPLTSELRYYEFLIDIRMRGIYDILRQYNYVYGDFKILSIKELGAIITKARAGRDEEGNIAINKVVLTNAAEFMKLRHLLLLLMTENYTAVYLYFEKLFTESRGKNKVKASERIINDPRLQVVRREITEKYHQHVKHPKILRLIDLLYNALHKSQQVIVFANNRDSQTGIYRALQACTGLSEKSAIIHSESTKTGKAKNVEAIENFISGKIPILISTSILEAGIHIPVVDIIINYSLPLEESTMVQRWGRVGRTKDGEVHYLASAHSFDMNLLYATFAKKRRMLRTIKDFSLGFKPPEQLKLFA</sequence>
<dbReference type="GO" id="GO:0003677">
    <property type="term" value="F:DNA binding"/>
    <property type="evidence" value="ECO:0007669"/>
    <property type="project" value="InterPro"/>
</dbReference>
<feature type="domain" description="Helicase ATP-binding" evidence="5">
    <location>
        <begin position="20"/>
        <end position="183"/>
    </location>
</feature>
<dbReference type="GO" id="GO:0004386">
    <property type="term" value="F:helicase activity"/>
    <property type="evidence" value="ECO:0007669"/>
    <property type="project" value="UniProtKB-KW"/>
</dbReference>
<dbReference type="InterPro" id="IPR001650">
    <property type="entry name" value="Helicase_C-like"/>
</dbReference>
<dbReference type="SMART" id="SM00490">
    <property type="entry name" value="HELICc"/>
    <property type="match status" value="1"/>
</dbReference>
<dbReference type="PANTHER" id="PTHR14025">
    <property type="entry name" value="FANCONI ANEMIA GROUP M FANCM FAMILY MEMBER"/>
    <property type="match status" value="1"/>
</dbReference>
<keyword evidence="2" id="KW-0378">Hydrolase</keyword>
<dbReference type="GO" id="GO:0016787">
    <property type="term" value="F:hydrolase activity"/>
    <property type="evidence" value="ECO:0007669"/>
    <property type="project" value="UniProtKB-KW"/>
</dbReference>
<dbReference type="SMART" id="SM00487">
    <property type="entry name" value="DEXDc"/>
    <property type="match status" value="1"/>
</dbReference>
<dbReference type="PROSITE" id="PS51194">
    <property type="entry name" value="HELICASE_CTER"/>
    <property type="match status" value="1"/>
</dbReference>
<dbReference type="Pfam" id="PF00271">
    <property type="entry name" value="Helicase_C"/>
    <property type="match status" value="1"/>
</dbReference>
<keyword evidence="1" id="KW-0547">Nucleotide-binding</keyword>
<dbReference type="Pfam" id="PF04851">
    <property type="entry name" value="ResIII"/>
    <property type="match status" value="1"/>
</dbReference>
<dbReference type="AlphaFoldDB" id="A0A1F5SY31"/>
<feature type="domain" description="Helicase C-terminal" evidence="6">
    <location>
        <begin position="350"/>
        <end position="505"/>
    </location>
</feature>
<organism evidence="7 8">
    <name type="scientific">Candidatus Falkowbacteria bacterium RIFOXYC2_FULL_36_12</name>
    <dbReference type="NCBI Taxonomy" id="1798002"/>
    <lineage>
        <taxon>Bacteria</taxon>
        <taxon>Candidatus Falkowiibacteriota</taxon>
    </lineage>
</organism>
<protein>
    <recommendedName>
        <fullName evidence="9">DEAD/DEAH box helicase</fullName>
    </recommendedName>
</protein>
<evidence type="ECO:0000313" key="7">
    <source>
        <dbReference type="EMBL" id="OGF31628.1"/>
    </source>
</evidence>
<comment type="caution">
    <text evidence="7">The sequence shown here is derived from an EMBL/GenBank/DDBJ whole genome shotgun (WGS) entry which is preliminary data.</text>
</comment>
<keyword evidence="4" id="KW-0067">ATP-binding</keyword>
<dbReference type="Gene3D" id="3.40.50.300">
    <property type="entry name" value="P-loop containing nucleotide triphosphate hydrolases"/>
    <property type="match status" value="2"/>
</dbReference>
<dbReference type="Proteomes" id="UP000179001">
    <property type="component" value="Unassembled WGS sequence"/>
</dbReference>
<dbReference type="GO" id="GO:0005524">
    <property type="term" value="F:ATP binding"/>
    <property type="evidence" value="ECO:0007669"/>
    <property type="project" value="UniProtKB-KW"/>
</dbReference>
<dbReference type="InterPro" id="IPR027417">
    <property type="entry name" value="P-loop_NTPase"/>
</dbReference>
<dbReference type="InterPro" id="IPR014001">
    <property type="entry name" value="Helicase_ATP-bd"/>
</dbReference>
<dbReference type="PANTHER" id="PTHR14025:SF20">
    <property type="entry name" value="FANCONI ANEMIA GROUP M PROTEIN"/>
    <property type="match status" value="1"/>
</dbReference>
<evidence type="ECO:0000256" key="4">
    <source>
        <dbReference type="ARBA" id="ARBA00022840"/>
    </source>
</evidence>
<evidence type="ECO:0000256" key="2">
    <source>
        <dbReference type="ARBA" id="ARBA00022801"/>
    </source>
</evidence>
<evidence type="ECO:0008006" key="9">
    <source>
        <dbReference type="Google" id="ProtNLM"/>
    </source>
</evidence>
<evidence type="ECO:0000256" key="3">
    <source>
        <dbReference type="ARBA" id="ARBA00022806"/>
    </source>
</evidence>
<evidence type="ECO:0000313" key="8">
    <source>
        <dbReference type="Proteomes" id="UP000179001"/>
    </source>
</evidence>